<evidence type="ECO:0000313" key="6">
    <source>
        <dbReference type="EMBL" id="ADN76959.1"/>
    </source>
</evidence>
<gene>
    <name evidence="4" type="primary">hscB</name>
    <name evidence="6" type="ordered locus">Fbal_2757</name>
</gene>
<dbReference type="Proteomes" id="UP000006683">
    <property type="component" value="Chromosome"/>
</dbReference>
<dbReference type="SMART" id="SM00271">
    <property type="entry name" value="DnaJ"/>
    <property type="match status" value="1"/>
</dbReference>
<dbReference type="SUPFAM" id="SSF47144">
    <property type="entry name" value="HSC20 (HSCB), C-terminal oligomerisation domain"/>
    <property type="match status" value="1"/>
</dbReference>
<sequence length="171" mass="19556">MNYFELFGLPLGFEIDGAALASRYRELQRAVHPDNFASAREQERLMAVQKTAEINDAFQTLKSPLGRAEYLLRLNGLELRGESTTIKDPMFLMEQLELREAMAELPDSADPESAAMDLADRLAGDRKAMFAEFQRQFAEQQWDGAADTVRKLKFIHKLEDELSLLEEQWAQ</sequence>
<dbReference type="CDD" id="cd06257">
    <property type="entry name" value="DnaJ"/>
    <property type="match status" value="1"/>
</dbReference>
<dbReference type="GeneID" id="67182981"/>
<feature type="domain" description="J" evidence="5">
    <location>
        <begin position="2"/>
        <end position="74"/>
    </location>
</feature>
<dbReference type="GO" id="GO:0051087">
    <property type="term" value="F:protein-folding chaperone binding"/>
    <property type="evidence" value="ECO:0007669"/>
    <property type="project" value="InterPro"/>
</dbReference>
<dbReference type="AlphaFoldDB" id="E1SRN8"/>
<dbReference type="Gene3D" id="1.20.1280.20">
    <property type="entry name" value="HscB, C-terminal domain"/>
    <property type="match status" value="1"/>
</dbReference>
<dbReference type="HOGENOM" id="CLU_068529_2_0_6"/>
<dbReference type="eggNOG" id="COG1076">
    <property type="taxonomic scope" value="Bacteria"/>
</dbReference>
<dbReference type="PANTHER" id="PTHR14021:SF15">
    <property type="entry name" value="IRON-SULFUR CLUSTER CO-CHAPERONE PROTEIN HSCB"/>
    <property type="match status" value="1"/>
</dbReference>
<dbReference type="InterPro" id="IPR004640">
    <property type="entry name" value="HscB"/>
</dbReference>
<accession>E1SRN8</accession>
<dbReference type="STRING" id="550540.Fbal_2757"/>
<evidence type="ECO:0000256" key="4">
    <source>
        <dbReference type="HAMAP-Rule" id="MF_00682"/>
    </source>
</evidence>
<dbReference type="PANTHER" id="PTHR14021">
    <property type="entry name" value="IRON-SULFUR CLUSTER CO-CHAPERONE PROTEIN HSCB"/>
    <property type="match status" value="1"/>
</dbReference>
<reference evidence="6 7" key="1">
    <citation type="journal article" date="2010" name="Stand. Genomic Sci.">
        <title>Complete genome sequence of Ferrimonas balearica type strain (PAT).</title>
        <authorList>
            <person name="Nolan M."/>
            <person name="Sikorski J."/>
            <person name="Davenport K."/>
            <person name="Lucas S."/>
            <person name="Glavina Del Rio T."/>
            <person name="Tice H."/>
            <person name="Cheng J."/>
            <person name="Goodwin L."/>
            <person name="Pitluck S."/>
            <person name="Liolios K."/>
            <person name="Ivanova N."/>
            <person name="Mavromatis K."/>
            <person name="Ovchinnikova G."/>
            <person name="Pati A."/>
            <person name="Chen A."/>
            <person name="Palaniappan K."/>
            <person name="Land M."/>
            <person name="Hauser L."/>
            <person name="Chang Y."/>
            <person name="Jeffries C."/>
            <person name="Tapia R."/>
            <person name="Brettin T."/>
            <person name="Detter J."/>
            <person name="Han C."/>
            <person name="Yasawong M."/>
            <person name="Rohde M."/>
            <person name="Tindall B."/>
            <person name="Goker M."/>
            <person name="Woyke T."/>
            <person name="Bristow J."/>
            <person name="Eisen J."/>
            <person name="Markowitz V."/>
            <person name="Hugenholtz P."/>
            <person name="Kyrpides N."/>
            <person name="Klenk H."/>
            <person name="Lapidus A."/>
        </authorList>
    </citation>
    <scope>NUCLEOTIDE SEQUENCE [LARGE SCALE GENOMIC DNA]</scope>
    <source>
        <strain evidence="7">DSM 9799 / CCM 4581 / KCTC 23876 / PAT</strain>
    </source>
</reference>
<comment type="function">
    <text evidence="3 4">Co-chaperone involved in the maturation of iron-sulfur cluster-containing proteins. Seems to help targeting proteins to be folded toward HscA.</text>
</comment>
<dbReference type="OrthoDB" id="287587at2"/>
<evidence type="ECO:0000259" key="5">
    <source>
        <dbReference type="PROSITE" id="PS50076"/>
    </source>
</evidence>
<dbReference type="GO" id="GO:0001671">
    <property type="term" value="F:ATPase activator activity"/>
    <property type="evidence" value="ECO:0007669"/>
    <property type="project" value="InterPro"/>
</dbReference>
<keyword evidence="2 4" id="KW-0143">Chaperone</keyword>
<dbReference type="PROSITE" id="PS50076">
    <property type="entry name" value="DNAJ_2"/>
    <property type="match status" value="1"/>
</dbReference>
<organism evidence="6 7">
    <name type="scientific">Ferrimonas balearica (strain DSM 9799 / CCM 4581 / KCTC 23876 / PAT)</name>
    <dbReference type="NCBI Taxonomy" id="550540"/>
    <lineage>
        <taxon>Bacteria</taxon>
        <taxon>Pseudomonadati</taxon>
        <taxon>Pseudomonadota</taxon>
        <taxon>Gammaproteobacteria</taxon>
        <taxon>Alteromonadales</taxon>
        <taxon>Ferrimonadaceae</taxon>
        <taxon>Ferrimonas</taxon>
    </lineage>
</organism>
<dbReference type="NCBIfam" id="TIGR00714">
    <property type="entry name" value="hscB"/>
    <property type="match status" value="1"/>
</dbReference>
<dbReference type="NCBIfam" id="NF003449">
    <property type="entry name" value="PRK05014.1"/>
    <property type="match status" value="1"/>
</dbReference>
<dbReference type="Pfam" id="PF07743">
    <property type="entry name" value="HSCB_C"/>
    <property type="match status" value="1"/>
</dbReference>
<dbReference type="KEGG" id="fbl:Fbal_2757"/>
<dbReference type="HAMAP" id="MF_00682">
    <property type="entry name" value="HscB"/>
    <property type="match status" value="1"/>
</dbReference>
<dbReference type="GO" id="GO:0006457">
    <property type="term" value="P:protein folding"/>
    <property type="evidence" value="ECO:0007669"/>
    <property type="project" value="UniProtKB-UniRule"/>
</dbReference>
<comment type="subunit">
    <text evidence="4">Interacts with HscA and stimulates its ATPase activity.</text>
</comment>
<dbReference type="EMBL" id="CP002209">
    <property type="protein sequence ID" value="ADN76959.1"/>
    <property type="molecule type" value="Genomic_DNA"/>
</dbReference>
<dbReference type="SUPFAM" id="SSF46565">
    <property type="entry name" value="Chaperone J-domain"/>
    <property type="match status" value="1"/>
</dbReference>
<dbReference type="InterPro" id="IPR036386">
    <property type="entry name" value="HscB_C_sf"/>
</dbReference>
<evidence type="ECO:0000256" key="1">
    <source>
        <dbReference type="ARBA" id="ARBA00010476"/>
    </source>
</evidence>
<protein>
    <recommendedName>
        <fullName evidence="4">Co-chaperone protein HscB homolog</fullName>
    </recommendedName>
</protein>
<dbReference type="InterPro" id="IPR009073">
    <property type="entry name" value="HscB_oligo_C"/>
</dbReference>
<proteinExistence type="inferred from homology"/>
<dbReference type="RefSeq" id="WP_013346265.1">
    <property type="nucleotide sequence ID" value="NC_014541.1"/>
</dbReference>
<dbReference type="Gene3D" id="1.10.287.110">
    <property type="entry name" value="DnaJ domain"/>
    <property type="match status" value="1"/>
</dbReference>
<dbReference type="GO" id="GO:0051259">
    <property type="term" value="P:protein complex oligomerization"/>
    <property type="evidence" value="ECO:0007669"/>
    <property type="project" value="InterPro"/>
</dbReference>
<name>E1SRN8_FERBD</name>
<evidence type="ECO:0000256" key="3">
    <source>
        <dbReference type="ARBA" id="ARBA00025596"/>
    </source>
</evidence>
<keyword evidence="7" id="KW-1185">Reference proteome</keyword>
<dbReference type="InterPro" id="IPR036869">
    <property type="entry name" value="J_dom_sf"/>
</dbReference>
<comment type="similarity">
    <text evidence="1 4">Belongs to the HscB family.</text>
</comment>
<evidence type="ECO:0000313" key="7">
    <source>
        <dbReference type="Proteomes" id="UP000006683"/>
    </source>
</evidence>
<evidence type="ECO:0000256" key="2">
    <source>
        <dbReference type="ARBA" id="ARBA00023186"/>
    </source>
</evidence>
<dbReference type="InterPro" id="IPR001623">
    <property type="entry name" value="DnaJ_domain"/>
</dbReference>
<dbReference type="GO" id="GO:1990230">
    <property type="term" value="C:iron-sulfur cluster transfer complex"/>
    <property type="evidence" value="ECO:0007669"/>
    <property type="project" value="TreeGrafter"/>
</dbReference>
<dbReference type="GO" id="GO:0044571">
    <property type="term" value="P:[2Fe-2S] cluster assembly"/>
    <property type="evidence" value="ECO:0007669"/>
    <property type="project" value="InterPro"/>
</dbReference>